<dbReference type="Proteomes" id="UP000177111">
    <property type="component" value="Unassembled WGS sequence"/>
</dbReference>
<evidence type="ECO:0000313" key="1">
    <source>
        <dbReference type="EMBL" id="OGN31483.1"/>
    </source>
</evidence>
<protein>
    <submittedName>
        <fullName evidence="1">Uncharacterized protein</fullName>
    </submittedName>
</protein>
<accession>A0A1F8H1B9</accession>
<sequence>MKSRTRQDRVAAVLKKIIGLTKDGKLEWKENPGFDEGISFVCFYEYGDVNDSEVLIISDNGTSIRLIISLDQTKMEAVGAKSTGIELTIYNHHLLLDLFCEIRKRTGKGQKVRMMFDNLKKGVTITWFVGLARKRLHQFANRA</sequence>
<dbReference type="EMBL" id="MGKT01000001">
    <property type="protein sequence ID" value="OGN31483.1"/>
    <property type="molecule type" value="Genomic_DNA"/>
</dbReference>
<organism evidence="1 2">
    <name type="scientific">Candidatus Yanofskybacteria bacterium RIFCSPLOWO2_02_FULL_44_18</name>
    <dbReference type="NCBI Taxonomy" id="1802705"/>
    <lineage>
        <taxon>Bacteria</taxon>
        <taxon>Candidatus Yanofskyibacteriota</taxon>
    </lineage>
</organism>
<gene>
    <name evidence="1" type="ORF">A3I96_02715</name>
</gene>
<comment type="caution">
    <text evidence="1">The sequence shown here is derived from an EMBL/GenBank/DDBJ whole genome shotgun (WGS) entry which is preliminary data.</text>
</comment>
<evidence type="ECO:0000313" key="2">
    <source>
        <dbReference type="Proteomes" id="UP000177111"/>
    </source>
</evidence>
<reference evidence="1 2" key="1">
    <citation type="journal article" date="2016" name="Nat. Commun.">
        <title>Thousands of microbial genomes shed light on interconnected biogeochemical processes in an aquifer system.</title>
        <authorList>
            <person name="Anantharaman K."/>
            <person name="Brown C.T."/>
            <person name="Hug L.A."/>
            <person name="Sharon I."/>
            <person name="Castelle C.J."/>
            <person name="Probst A.J."/>
            <person name="Thomas B.C."/>
            <person name="Singh A."/>
            <person name="Wilkins M.J."/>
            <person name="Karaoz U."/>
            <person name="Brodie E.L."/>
            <person name="Williams K.H."/>
            <person name="Hubbard S.S."/>
            <person name="Banfield J.F."/>
        </authorList>
    </citation>
    <scope>NUCLEOTIDE SEQUENCE [LARGE SCALE GENOMIC DNA]</scope>
</reference>
<dbReference type="AlphaFoldDB" id="A0A1F8H1B9"/>
<proteinExistence type="predicted"/>
<name>A0A1F8H1B9_9BACT</name>